<dbReference type="InterPro" id="IPR000550">
    <property type="entry name" value="Hppk"/>
</dbReference>
<reference evidence="14" key="1">
    <citation type="submission" date="2020-05" db="EMBL/GenBank/DDBJ databases">
        <title>Sulfur intermediates as new biogeochemical hubs in an aquatic model microbial ecosystem.</title>
        <authorList>
            <person name="Vigneron A."/>
        </authorList>
    </citation>
    <scope>NUCLEOTIDE SEQUENCE</scope>
    <source>
        <strain evidence="14">Bin.250</strain>
    </source>
</reference>
<feature type="domain" description="7,8-dihydro-6-hydroxymethylpterin-pyrophosphokinase" evidence="13">
    <location>
        <begin position="11"/>
        <end position="139"/>
    </location>
</feature>
<protein>
    <recommendedName>
        <fullName evidence="4">2-amino-4-hydroxy-6-hydroxymethyldihydropteridine pyrophosphokinase</fullName>
        <ecNumber evidence="3">2.7.6.3</ecNumber>
    </recommendedName>
    <alternativeName>
        <fullName evidence="11">6-hydroxymethyl-7,8-dihydropterin pyrophosphokinase</fullName>
    </alternativeName>
    <alternativeName>
        <fullName evidence="12">7,8-dihydro-6-hydroxymethylpterin-pyrophosphokinase</fullName>
    </alternativeName>
</protein>
<evidence type="ECO:0000256" key="9">
    <source>
        <dbReference type="ARBA" id="ARBA00022909"/>
    </source>
</evidence>
<keyword evidence="5 14" id="KW-0808">Transferase</keyword>
<dbReference type="NCBIfam" id="TIGR01498">
    <property type="entry name" value="folK"/>
    <property type="match status" value="1"/>
</dbReference>
<evidence type="ECO:0000313" key="14">
    <source>
        <dbReference type="EMBL" id="NQV66486.1"/>
    </source>
</evidence>
<organism evidence="14 15">
    <name type="scientific">SAR86 cluster bacterium</name>
    <dbReference type="NCBI Taxonomy" id="2030880"/>
    <lineage>
        <taxon>Bacteria</taxon>
        <taxon>Pseudomonadati</taxon>
        <taxon>Pseudomonadota</taxon>
        <taxon>Gammaproteobacteria</taxon>
        <taxon>SAR86 cluster</taxon>
    </lineage>
</organism>
<accession>A0A972VZT9</accession>
<dbReference type="GO" id="GO:0046656">
    <property type="term" value="P:folic acid biosynthetic process"/>
    <property type="evidence" value="ECO:0007669"/>
    <property type="project" value="UniProtKB-KW"/>
</dbReference>
<evidence type="ECO:0000259" key="13">
    <source>
        <dbReference type="Pfam" id="PF01288"/>
    </source>
</evidence>
<dbReference type="SUPFAM" id="SSF55083">
    <property type="entry name" value="6-hydroxymethyl-7,8-dihydropterin pyrophosphokinase, HPPK"/>
    <property type="match status" value="1"/>
</dbReference>
<evidence type="ECO:0000256" key="11">
    <source>
        <dbReference type="ARBA" id="ARBA00029766"/>
    </source>
</evidence>
<evidence type="ECO:0000256" key="3">
    <source>
        <dbReference type="ARBA" id="ARBA00013253"/>
    </source>
</evidence>
<dbReference type="Pfam" id="PF01288">
    <property type="entry name" value="HPPK"/>
    <property type="match status" value="1"/>
</dbReference>
<name>A0A972VZT9_9GAMM</name>
<evidence type="ECO:0000256" key="7">
    <source>
        <dbReference type="ARBA" id="ARBA00022777"/>
    </source>
</evidence>
<evidence type="ECO:0000313" key="15">
    <source>
        <dbReference type="Proteomes" id="UP000754644"/>
    </source>
</evidence>
<evidence type="ECO:0000256" key="8">
    <source>
        <dbReference type="ARBA" id="ARBA00022840"/>
    </source>
</evidence>
<comment type="caution">
    <text evidence="14">The sequence shown here is derived from an EMBL/GenBank/DDBJ whole genome shotgun (WGS) entry which is preliminary data.</text>
</comment>
<comment type="pathway">
    <text evidence="1">Cofactor biosynthesis; tetrahydrofolate biosynthesis; 2-amino-4-hydroxy-6-hydroxymethyl-7,8-dihydropteridine diphosphate from 7,8-dihydroneopterin triphosphate: step 4/4.</text>
</comment>
<dbReference type="InterPro" id="IPR035907">
    <property type="entry name" value="Hppk_sf"/>
</dbReference>
<keyword evidence="7" id="KW-0418">Kinase</keyword>
<dbReference type="EC" id="2.7.6.3" evidence="3"/>
<dbReference type="GO" id="GO:0016301">
    <property type="term" value="F:kinase activity"/>
    <property type="evidence" value="ECO:0007669"/>
    <property type="project" value="UniProtKB-KW"/>
</dbReference>
<dbReference type="EMBL" id="JABMOJ010000526">
    <property type="protein sequence ID" value="NQV66486.1"/>
    <property type="molecule type" value="Genomic_DNA"/>
</dbReference>
<dbReference type="Gene3D" id="3.30.70.560">
    <property type="entry name" value="7,8-Dihydro-6-hydroxymethylpterin-pyrophosphokinase HPPK"/>
    <property type="match status" value="1"/>
</dbReference>
<dbReference type="CDD" id="cd00483">
    <property type="entry name" value="HPPK"/>
    <property type="match status" value="1"/>
</dbReference>
<proteinExistence type="inferred from homology"/>
<keyword evidence="6" id="KW-0547">Nucleotide-binding</keyword>
<dbReference type="AlphaFoldDB" id="A0A972VZT9"/>
<evidence type="ECO:0000256" key="1">
    <source>
        <dbReference type="ARBA" id="ARBA00005051"/>
    </source>
</evidence>
<dbReference type="Proteomes" id="UP000754644">
    <property type="component" value="Unassembled WGS sequence"/>
</dbReference>
<comment type="function">
    <text evidence="10">Catalyzes the transfer of pyrophosphate from adenosine triphosphate (ATP) to 6-hydroxymethyl-7,8-dihydropterin, an enzymatic step in folate biosynthesis pathway.</text>
</comment>
<evidence type="ECO:0000256" key="6">
    <source>
        <dbReference type="ARBA" id="ARBA00022741"/>
    </source>
</evidence>
<evidence type="ECO:0000256" key="2">
    <source>
        <dbReference type="ARBA" id="ARBA00005810"/>
    </source>
</evidence>
<dbReference type="PANTHER" id="PTHR43071">
    <property type="entry name" value="2-AMINO-4-HYDROXY-6-HYDROXYMETHYLDIHYDROPTERIDINE PYROPHOSPHOKINASE"/>
    <property type="match status" value="1"/>
</dbReference>
<evidence type="ECO:0000256" key="12">
    <source>
        <dbReference type="ARBA" id="ARBA00033413"/>
    </source>
</evidence>
<keyword evidence="8" id="KW-0067">ATP-binding</keyword>
<sequence>MSDISPNRVLVAFGSNLGDRERAISAALLELERLSAGYFACSSWWHSVPTQMAAGAGQFINGVVALDTLLAPLDLLRALQRIERDMGRPLNHGVNENRILDLDIIWYADRVIELPELVIPHLRALERGFVLMPMWELMPNLMLPGQTRPLAALIADLPAGSLSRWSAVEDRGVRQAWMARWIKPV</sequence>
<dbReference type="GO" id="GO:0003848">
    <property type="term" value="F:2-amino-4-hydroxy-6-hydroxymethyldihydropteridine diphosphokinase activity"/>
    <property type="evidence" value="ECO:0007669"/>
    <property type="project" value="UniProtKB-EC"/>
</dbReference>
<evidence type="ECO:0000256" key="4">
    <source>
        <dbReference type="ARBA" id="ARBA00016218"/>
    </source>
</evidence>
<gene>
    <name evidence="14" type="primary">folK</name>
    <name evidence="14" type="ORF">HQ497_14080</name>
</gene>
<comment type="similarity">
    <text evidence="2">Belongs to the HPPK family.</text>
</comment>
<evidence type="ECO:0000256" key="5">
    <source>
        <dbReference type="ARBA" id="ARBA00022679"/>
    </source>
</evidence>
<dbReference type="GO" id="GO:0005524">
    <property type="term" value="F:ATP binding"/>
    <property type="evidence" value="ECO:0007669"/>
    <property type="project" value="UniProtKB-KW"/>
</dbReference>
<dbReference type="PANTHER" id="PTHR43071:SF1">
    <property type="entry name" value="2-AMINO-4-HYDROXY-6-HYDROXYMETHYLDIHYDROPTERIDINE PYROPHOSPHOKINASE"/>
    <property type="match status" value="1"/>
</dbReference>
<keyword evidence="9" id="KW-0289">Folate biosynthesis</keyword>
<evidence type="ECO:0000256" key="10">
    <source>
        <dbReference type="ARBA" id="ARBA00029409"/>
    </source>
</evidence>